<comment type="caution">
    <text evidence="6">The sequence shown here is derived from an EMBL/GenBank/DDBJ whole genome shotgun (WGS) entry which is preliminary data.</text>
</comment>
<accession>A0A931J7B5</accession>
<keyword evidence="7" id="KW-1185">Reference proteome</keyword>
<dbReference type="PANTHER" id="PTHR11122:SF13">
    <property type="entry name" value="GLUCOSE-6-PHOSPHATE 1-EPIMERASE"/>
    <property type="match status" value="1"/>
</dbReference>
<organism evidence="6 7">
    <name type="scientific">Inhella proteolytica</name>
    <dbReference type="NCBI Taxonomy" id="2795029"/>
    <lineage>
        <taxon>Bacteria</taxon>
        <taxon>Pseudomonadati</taxon>
        <taxon>Pseudomonadota</taxon>
        <taxon>Betaproteobacteria</taxon>
        <taxon>Burkholderiales</taxon>
        <taxon>Sphaerotilaceae</taxon>
        <taxon>Inhella</taxon>
    </lineage>
</organism>
<dbReference type="Pfam" id="PF01263">
    <property type="entry name" value="Aldose_epim"/>
    <property type="match status" value="1"/>
</dbReference>
<dbReference type="GO" id="GO:0047938">
    <property type="term" value="F:glucose-6-phosphate 1-epimerase activity"/>
    <property type="evidence" value="ECO:0007669"/>
    <property type="project" value="UniProtKB-UniRule"/>
</dbReference>
<dbReference type="InterPro" id="IPR014718">
    <property type="entry name" value="GH-type_carb-bd"/>
</dbReference>
<dbReference type="GO" id="GO:0030246">
    <property type="term" value="F:carbohydrate binding"/>
    <property type="evidence" value="ECO:0007669"/>
    <property type="project" value="UniProtKB-UniRule"/>
</dbReference>
<protein>
    <recommendedName>
        <fullName evidence="4">Putative glucose-6-phosphate 1-epimerase</fullName>
        <ecNumber evidence="4">5.1.3.15</ecNumber>
    </recommendedName>
</protein>
<sequence length="279" mass="30618">MSAPAEQAQITLQSPDGARATLLLHGGQLVSWVPAGGAEQLYLSPTSRYGAGVAVRGGVPVIFPQFAAQGDGPRHGVARTRAWELVQQETGDRDALAVLRLQDDADTLRAWPQAFALELTVRIAGRTLEMELAVENRGEARFAFQAALHSYWAVEDAARVVIEGLQDRRYLDSLRGEEGVQHSHRLELLQGQPIDRIVYGPAAPLRLVGLGESSTRRLLIETEGFDDAVVWNPGANHGLADLPAEDWRRFVCLELAQIEHRPVLDPGEEWVARQTLTCL</sequence>
<evidence type="ECO:0000256" key="3">
    <source>
        <dbReference type="ARBA" id="ARBA00023235"/>
    </source>
</evidence>
<dbReference type="GO" id="GO:0005737">
    <property type="term" value="C:cytoplasm"/>
    <property type="evidence" value="ECO:0007669"/>
    <property type="project" value="TreeGrafter"/>
</dbReference>
<dbReference type="CDD" id="cd09020">
    <property type="entry name" value="D-hex-6-P-epi_like"/>
    <property type="match status" value="1"/>
</dbReference>
<dbReference type="InterPro" id="IPR008183">
    <property type="entry name" value="Aldose_1/G6P_1-epimerase"/>
</dbReference>
<name>A0A931J7B5_9BURK</name>
<dbReference type="InterPro" id="IPR025532">
    <property type="entry name" value="G6P_1-epimerase"/>
</dbReference>
<evidence type="ECO:0000256" key="2">
    <source>
        <dbReference type="ARBA" id="ARBA00005866"/>
    </source>
</evidence>
<dbReference type="PIRSF" id="PIRSF016020">
    <property type="entry name" value="PHexose_mutarotase"/>
    <property type="match status" value="1"/>
</dbReference>
<evidence type="ECO:0000313" key="7">
    <source>
        <dbReference type="Proteomes" id="UP000613266"/>
    </source>
</evidence>
<gene>
    <name evidence="6" type="ORF">I7X39_11135</name>
</gene>
<reference evidence="6" key="1">
    <citation type="submission" date="2020-12" db="EMBL/GenBank/DDBJ databases">
        <title>The genome sequence of Inhella sp. 1Y17.</title>
        <authorList>
            <person name="Liu Y."/>
        </authorList>
    </citation>
    <scope>NUCLEOTIDE SEQUENCE</scope>
    <source>
        <strain evidence="6">1Y17</strain>
    </source>
</reference>
<evidence type="ECO:0000256" key="5">
    <source>
        <dbReference type="PIRSR" id="PIRSR016020-1"/>
    </source>
</evidence>
<dbReference type="SUPFAM" id="SSF74650">
    <property type="entry name" value="Galactose mutarotase-like"/>
    <property type="match status" value="1"/>
</dbReference>
<dbReference type="RefSeq" id="WP_198111221.1">
    <property type="nucleotide sequence ID" value="NZ_JAEDAK010000006.1"/>
</dbReference>
<comment type="similarity">
    <text evidence="2 4">Belongs to the glucose-6-phosphate 1-epimerase family.</text>
</comment>
<feature type="active site" evidence="5">
    <location>
        <position position="149"/>
    </location>
</feature>
<dbReference type="EMBL" id="JAEDAK010000006">
    <property type="protein sequence ID" value="MBH9577455.1"/>
    <property type="molecule type" value="Genomic_DNA"/>
</dbReference>
<dbReference type="Proteomes" id="UP000613266">
    <property type="component" value="Unassembled WGS sequence"/>
</dbReference>
<dbReference type="AlphaFoldDB" id="A0A931J7B5"/>
<feature type="active site" evidence="5">
    <location>
        <position position="254"/>
    </location>
</feature>
<dbReference type="PANTHER" id="PTHR11122">
    <property type="entry name" value="APOSPORY-ASSOCIATED PROTEIN C-RELATED"/>
    <property type="match status" value="1"/>
</dbReference>
<evidence type="ECO:0000256" key="4">
    <source>
        <dbReference type="PIRNR" id="PIRNR016020"/>
    </source>
</evidence>
<proteinExistence type="inferred from homology"/>
<dbReference type="Gene3D" id="2.70.98.10">
    <property type="match status" value="1"/>
</dbReference>
<evidence type="ECO:0000256" key="1">
    <source>
        <dbReference type="ARBA" id="ARBA00001096"/>
    </source>
</evidence>
<dbReference type="EC" id="5.1.3.15" evidence="4"/>
<keyword evidence="3 4" id="KW-0413">Isomerase</keyword>
<dbReference type="InterPro" id="IPR011013">
    <property type="entry name" value="Gal_mutarotase_sf_dom"/>
</dbReference>
<comment type="catalytic activity">
    <reaction evidence="1">
        <text>alpha-D-glucose 6-phosphate = beta-D-glucose 6-phosphate</text>
        <dbReference type="Rhea" id="RHEA:16249"/>
        <dbReference type="ChEBI" id="CHEBI:58225"/>
        <dbReference type="ChEBI" id="CHEBI:58247"/>
        <dbReference type="EC" id="5.1.3.15"/>
    </reaction>
</comment>
<evidence type="ECO:0000313" key="6">
    <source>
        <dbReference type="EMBL" id="MBH9577455.1"/>
    </source>
</evidence>
<dbReference type="GO" id="GO:0005975">
    <property type="term" value="P:carbohydrate metabolic process"/>
    <property type="evidence" value="ECO:0007669"/>
    <property type="project" value="InterPro"/>
</dbReference>